<reference evidence="3 4" key="1">
    <citation type="submission" date="2024-09" db="EMBL/GenBank/DDBJ databases">
        <title>Rethinking Asexuality: The Enigmatic Case of Functional Sexual Genes in Lepraria (Stereocaulaceae).</title>
        <authorList>
            <person name="Doellman M."/>
            <person name="Sun Y."/>
            <person name="Barcenas-Pena A."/>
            <person name="Lumbsch H.T."/>
            <person name="Grewe F."/>
        </authorList>
    </citation>
    <scope>NUCLEOTIDE SEQUENCE [LARGE SCALE GENOMIC DNA]</scope>
    <source>
        <strain evidence="3 4">Mercado 3170</strain>
    </source>
</reference>
<dbReference type="PANTHER" id="PTHR21660:SF11">
    <property type="entry name" value="FAMILY PROTEIN, PUTATIVE (AFU_ORTHOLOGUE AFUA_4G04355)-RELATED"/>
    <property type="match status" value="1"/>
</dbReference>
<dbReference type="PANTHER" id="PTHR21660">
    <property type="entry name" value="THIOESTERASE SUPERFAMILY MEMBER-RELATED"/>
    <property type="match status" value="1"/>
</dbReference>
<comment type="caution">
    <text evidence="3">The sequence shown here is derived from an EMBL/GenBank/DDBJ whole genome shotgun (WGS) entry which is preliminary data.</text>
</comment>
<dbReference type="EMBL" id="JBEFKJ010000024">
    <property type="protein sequence ID" value="KAL2039722.1"/>
    <property type="molecule type" value="Genomic_DNA"/>
</dbReference>
<keyword evidence="4" id="KW-1185">Reference proteome</keyword>
<feature type="domain" description="Thioesterase" evidence="2">
    <location>
        <begin position="63"/>
        <end position="133"/>
    </location>
</feature>
<accession>A0ABR4A5P5</accession>
<protein>
    <recommendedName>
        <fullName evidence="2">Thioesterase domain-containing protein</fullName>
    </recommendedName>
</protein>
<dbReference type="InterPro" id="IPR039298">
    <property type="entry name" value="ACOT13"/>
</dbReference>
<dbReference type="Pfam" id="PF03061">
    <property type="entry name" value="4HBT"/>
    <property type="match status" value="1"/>
</dbReference>
<evidence type="ECO:0000256" key="1">
    <source>
        <dbReference type="ARBA" id="ARBA00008324"/>
    </source>
</evidence>
<dbReference type="Gene3D" id="3.10.129.10">
    <property type="entry name" value="Hotdog Thioesterase"/>
    <property type="match status" value="1"/>
</dbReference>
<evidence type="ECO:0000313" key="4">
    <source>
        <dbReference type="Proteomes" id="UP001590950"/>
    </source>
</evidence>
<dbReference type="InterPro" id="IPR006683">
    <property type="entry name" value="Thioestr_dom"/>
</dbReference>
<organism evidence="3 4">
    <name type="scientific">Stereocaulon virgatum</name>
    <dbReference type="NCBI Taxonomy" id="373712"/>
    <lineage>
        <taxon>Eukaryota</taxon>
        <taxon>Fungi</taxon>
        <taxon>Dikarya</taxon>
        <taxon>Ascomycota</taxon>
        <taxon>Pezizomycotina</taxon>
        <taxon>Lecanoromycetes</taxon>
        <taxon>OSLEUM clade</taxon>
        <taxon>Lecanoromycetidae</taxon>
        <taxon>Lecanorales</taxon>
        <taxon>Lecanorineae</taxon>
        <taxon>Stereocaulaceae</taxon>
        <taxon>Stereocaulon</taxon>
    </lineage>
</organism>
<proteinExistence type="inferred from homology"/>
<evidence type="ECO:0000313" key="3">
    <source>
        <dbReference type="EMBL" id="KAL2039722.1"/>
    </source>
</evidence>
<gene>
    <name evidence="3" type="ORF">N7G274_007581</name>
</gene>
<dbReference type="InterPro" id="IPR029069">
    <property type="entry name" value="HotDog_dom_sf"/>
</dbReference>
<dbReference type="CDD" id="cd03443">
    <property type="entry name" value="PaaI_thioesterase"/>
    <property type="match status" value="1"/>
</dbReference>
<comment type="similarity">
    <text evidence="1">Belongs to the thioesterase PaaI family.</text>
</comment>
<dbReference type="SUPFAM" id="SSF54637">
    <property type="entry name" value="Thioesterase/thiol ester dehydrase-isomerase"/>
    <property type="match status" value="1"/>
</dbReference>
<name>A0ABR4A5P5_9LECA</name>
<sequence length="153" mass="16335">MAHLKQKQPSEVLEHVEQVWARMQPHSPIYDFLLSDVEILSASGSGSITARMKVKPCHLNSKNTLHGTVSACITDWAGSLCVAATGREKVGASTDIHTSFVSTAKEGDLLTISARAAKVGGTLAFTTVEIEKIGENGESIVVTTGSHTKYVKQ</sequence>
<evidence type="ECO:0000259" key="2">
    <source>
        <dbReference type="Pfam" id="PF03061"/>
    </source>
</evidence>
<dbReference type="Proteomes" id="UP001590950">
    <property type="component" value="Unassembled WGS sequence"/>
</dbReference>